<gene>
    <name evidence="2" type="ORF">SMN809_LOCUS32007</name>
</gene>
<evidence type="ECO:0000313" key="3">
    <source>
        <dbReference type="Proteomes" id="UP000676336"/>
    </source>
</evidence>
<keyword evidence="1" id="KW-0175">Coiled coil</keyword>
<name>A0A8S2W5F0_9BILA</name>
<accession>A0A8S2W5F0</accession>
<dbReference type="EMBL" id="CAJOBI010065701">
    <property type="protein sequence ID" value="CAF4435058.1"/>
    <property type="molecule type" value="Genomic_DNA"/>
</dbReference>
<dbReference type="AlphaFoldDB" id="A0A8S2W5F0"/>
<feature type="non-terminal residue" evidence="2">
    <location>
        <position position="1"/>
    </location>
</feature>
<evidence type="ECO:0000313" key="2">
    <source>
        <dbReference type="EMBL" id="CAF4435058.1"/>
    </source>
</evidence>
<sequence>MQNDRKLQASERATLTARITELQEKVNAFEDRYATQNDEIA</sequence>
<feature type="coiled-coil region" evidence="1">
    <location>
        <begin position="12"/>
        <end position="39"/>
    </location>
</feature>
<organism evidence="2 3">
    <name type="scientific">Rotaria magnacalcarata</name>
    <dbReference type="NCBI Taxonomy" id="392030"/>
    <lineage>
        <taxon>Eukaryota</taxon>
        <taxon>Metazoa</taxon>
        <taxon>Spiralia</taxon>
        <taxon>Gnathifera</taxon>
        <taxon>Rotifera</taxon>
        <taxon>Eurotatoria</taxon>
        <taxon>Bdelloidea</taxon>
        <taxon>Philodinida</taxon>
        <taxon>Philodinidae</taxon>
        <taxon>Rotaria</taxon>
    </lineage>
</organism>
<proteinExistence type="predicted"/>
<evidence type="ECO:0000256" key="1">
    <source>
        <dbReference type="SAM" id="Coils"/>
    </source>
</evidence>
<dbReference type="Proteomes" id="UP000676336">
    <property type="component" value="Unassembled WGS sequence"/>
</dbReference>
<protein>
    <submittedName>
        <fullName evidence="2">Uncharacterized protein</fullName>
    </submittedName>
</protein>
<comment type="caution">
    <text evidence="2">The sequence shown here is derived from an EMBL/GenBank/DDBJ whole genome shotgun (WGS) entry which is preliminary data.</text>
</comment>
<reference evidence="2" key="1">
    <citation type="submission" date="2021-02" db="EMBL/GenBank/DDBJ databases">
        <authorList>
            <person name="Nowell W R."/>
        </authorList>
    </citation>
    <scope>NUCLEOTIDE SEQUENCE</scope>
</reference>